<dbReference type="Proteomes" id="UP000192591">
    <property type="component" value="Unassembled WGS sequence"/>
</dbReference>
<dbReference type="EMBL" id="MWIH01000005">
    <property type="protein sequence ID" value="OQO93220.1"/>
    <property type="molecule type" value="Genomic_DNA"/>
</dbReference>
<protein>
    <submittedName>
        <fullName evidence="1">Uncharacterized protein</fullName>
    </submittedName>
</protein>
<organism evidence="1 2">
    <name type="scientific">Saccharomonospora piscinae</name>
    <dbReference type="NCBI Taxonomy" id="687388"/>
    <lineage>
        <taxon>Bacteria</taxon>
        <taxon>Bacillati</taxon>
        <taxon>Actinomycetota</taxon>
        <taxon>Actinomycetes</taxon>
        <taxon>Pseudonocardiales</taxon>
        <taxon>Pseudonocardiaceae</taxon>
        <taxon>Saccharomonospora</taxon>
    </lineage>
</organism>
<dbReference type="STRING" id="1962155.B1813_11540"/>
<evidence type="ECO:0000313" key="2">
    <source>
        <dbReference type="Proteomes" id="UP000192591"/>
    </source>
</evidence>
<keyword evidence="2" id="KW-1185">Reference proteome</keyword>
<evidence type="ECO:0000313" key="1">
    <source>
        <dbReference type="EMBL" id="OQO93220.1"/>
    </source>
</evidence>
<name>A0A1V9A834_SACPI</name>
<proteinExistence type="predicted"/>
<accession>A0A1V9A834</accession>
<dbReference type="AlphaFoldDB" id="A0A1V9A834"/>
<sequence length="88" mass="9510">MCAGSGVLSWQQPQWGVLRTIEMPCPAGCGEYWTHPAQEGDRVVQEPDDAPACPEGNVAAANRIGADFIRSALEHWGYYPNGDHPKGS</sequence>
<gene>
    <name evidence="1" type="ORF">B1813_11540</name>
</gene>
<reference evidence="1 2" key="1">
    <citation type="submission" date="2017-02" db="EMBL/GenBank/DDBJ databases">
        <title>Draft genome of Saccharomonospora sp. 154.</title>
        <authorList>
            <person name="Alonso-Carmona G.S."/>
            <person name="De La Haba R."/>
            <person name="Vera-Gargallo B."/>
            <person name="Sandoval-Trujillo A.H."/>
            <person name="Ramirez-Duran N."/>
            <person name="Ventosa A."/>
        </authorList>
    </citation>
    <scope>NUCLEOTIDE SEQUENCE [LARGE SCALE GENOMIC DNA]</scope>
    <source>
        <strain evidence="1 2">LRS4.154</strain>
    </source>
</reference>
<comment type="caution">
    <text evidence="1">The sequence shown here is derived from an EMBL/GenBank/DDBJ whole genome shotgun (WGS) entry which is preliminary data.</text>
</comment>